<dbReference type="Proteomes" id="UP001381693">
    <property type="component" value="Unassembled WGS sequence"/>
</dbReference>
<protein>
    <submittedName>
        <fullName evidence="3">Dehydrogenase/reductase SDR member 2, mitochondrial</fullName>
    </submittedName>
</protein>
<evidence type="ECO:0000256" key="2">
    <source>
        <dbReference type="ARBA" id="ARBA00023002"/>
    </source>
</evidence>
<keyword evidence="2" id="KW-0560">Oxidoreductase</keyword>
<comment type="similarity">
    <text evidence="1">Belongs to the short-chain dehydrogenases/reductases (SDR) family.</text>
</comment>
<dbReference type="EMBL" id="JAXCGZ010018972">
    <property type="protein sequence ID" value="KAK7066960.1"/>
    <property type="molecule type" value="Genomic_DNA"/>
</dbReference>
<dbReference type="PROSITE" id="PS00061">
    <property type="entry name" value="ADH_SHORT"/>
    <property type="match status" value="1"/>
</dbReference>
<dbReference type="InterPro" id="IPR020904">
    <property type="entry name" value="Sc_DH/Rdtase_CS"/>
</dbReference>
<dbReference type="NCBIfam" id="NF005559">
    <property type="entry name" value="PRK07231.1"/>
    <property type="match status" value="1"/>
</dbReference>
<gene>
    <name evidence="3" type="primary">DHRS2</name>
    <name evidence="3" type="ORF">SK128_007474</name>
</gene>
<dbReference type="Pfam" id="PF13561">
    <property type="entry name" value="adh_short_C2"/>
    <property type="match status" value="1"/>
</dbReference>
<dbReference type="Gene3D" id="3.40.50.720">
    <property type="entry name" value="NAD(P)-binding Rossmann-like Domain"/>
    <property type="match status" value="1"/>
</dbReference>
<proteinExistence type="inferred from homology"/>
<dbReference type="FunFam" id="3.40.50.720:FF:000084">
    <property type="entry name" value="Short-chain dehydrogenase reductase"/>
    <property type="match status" value="1"/>
</dbReference>
<evidence type="ECO:0000313" key="3">
    <source>
        <dbReference type="EMBL" id="KAK7066960.1"/>
    </source>
</evidence>
<dbReference type="PRINTS" id="PR00080">
    <property type="entry name" value="SDRFAMILY"/>
</dbReference>
<dbReference type="PRINTS" id="PR00081">
    <property type="entry name" value="GDHRDH"/>
</dbReference>
<dbReference type="SUPFAM" id="SSF51735">
    <property type="entry name" value="NAD(P)-binding Rossmann-fold domains"/>
    <property type="match status" value="1"/>
</dbReference>
<dbReference type="InterPro" id="IPR036291">
    <property type="entry name" value="NAD(P)-bd_dom_sf"/>
</dbReference>
<name>A0AAN8WIP4_HALRR</name>
<dbReference type="InterPro" id="IPR002347">
    <property type="entry name" value="SDR_fam"/>
</dbReference>
<comment type="caution">
    <text evidence="3">The sequence shown here is derived from an EMBL/GenBank/DDBJ whole genome shotgun (WGS) entry which is preliminary data.</text>
</comment>
<organism evidence="3 4">
    <name type="scientific">Halocaridina rubra</name>
    <name type="common">Hawaiian red shrimp</name>
    <dbReference type="NCBI Taxonomy" id="373956"/>
    <lineage>
        <taxon>Eukaryota</taxon>
        <taxon>Metazoa</taxon>
        <taxon>Ecdysozoa</taxon>
        <taxon>Arthropoda</taxon>
        <taxon>Crustacea</taxon>
        <taxon>Multicrustacea</taxon>
        <taxon>Malacostraca</taxon>
        <taxon>Eumalacostraca</taxon>
        <taxon>Eucarida</taxon>
        <taxon>Decapoda</taxon>
        <taxon>Pleocyemata</taxon>
        <taxon>Caridea</taxon>
        <taxon>Atyoidea</taxon>
        <taxon>Atyidae</taxon>
        <taxon>Halocaridina</taxon>
    </lineage>
</organism>
<sequence length="257" mass="26921">MSTTGNGKLSGKVAIVTASTEGIGFAIAQRLGIDGAHVVVSSRKQANVDKAVSTLHEKGCSVMGITCHVGKDQDRENLIAKTVEKFGGIDILVSNAAVNPTVGGVLDCPPGIWDKIFEINVKNALQLTQLVVPHMQKRKGGAIIYVSSIAGFHPMPVLGAYSVSKTALLGLNKAVAHQVACDNIRVNCLAPGVIETKFSSALTENPALVDKMLEQIPLGRLGRPDDMAGLVSFLVSDDASYITGESFIAAGGMQSRL</sequence>
<accession>A0AAN8WIP4</accession>
<keyword evidence="4" id="KW-1185">Reference proteome</keyword>
<dbReference type="GO" id="GO:0004090">
    <property type="term" value="F:carbonyl reductase (NADPH) activity"/>
    <property type="evidence" value="ECO:0007669"/>
    <property type="project" value="TreeGrafter"/>
</dbReference>
<evidence type="ECO:0000313" key="4">
    <source>
        <dbReference type="Proteomes" id="UP001381693"/>
    </source>
</evidence>
<dbReference type="PANTHER" id="PTHR43943:SF2">
    <property type="entry name" value="DEHYDROGENASE_REDUCTASE 4"/>
    <property type="match status" value="1"/>
</dbReference>
<reference evidence="3 4" key="1">
    <citation type="submission" date="2023-11" db="EMBL/GenBank/DDBJ databases">
        <title>Halocaridina rubra genome assembly.</title>
        <authorList>
            <person name="Smith C."/>
        </authorList>
    </citation>
    <scope>NUCLEOTIDE SEQUENCE [LARGE SCALE GENOMIC DNA]</scope>
    <source>
        <strain evidence="3">EP-1</strain>
        <tissue evidence="3">Whole</tissue>
    </source>
</reference>
<dbReference type="AlphaFoldDB" id="A0AAN8WIP4"/>
<evidence type="ECO:0000256" key="1">
    <source>
        <dbReference type="ARBA" id="ARBA00006484"/>
    </source>
</evidence>
<dbReference type="PANTHER" id="PTHR43943">
    <property type="entry name" value="DEHYDROGENASE/REDUCTASE (SDR FAMILY) MEMBER 4"/>
    <property type="match status" value="1"/>
</dbReference>